<dbReference type="Proteomes" id="UP000557717">
    <property type="component" value="Unassembled WGS sequence"/>
</dbReference>
<evidence type="ECO:0000313" key="2">
    <source>
        <dbReference type="Proteomes" id="UP000557717"/>
    </source>
</evidence>
<dbReference type="EC" id="1.14.19.9" evidence="1"/>
<proteinExistence type="predicted"/>
<gene>
    <name evidence="1" type="ORF">HNR46_002770</name>
</gene>
<protein>
    <submittedName>
        <fullName evidence="1">Tryptophan halogenase</fullName>
        <ecNumber evidence="1">1.14.19.9</ecNumber>
    </submittedName>
</protein>
<dbReference type="Gene3D" id="3.50.50.60">
    <property type="entry name" value="FAD/NAD(P)-binding domain"/>
    <property type="match status" value="1"/>
</dbReference>
<evidence type="ECO:0000313" key="1">
    <source>
        <dbReference type="EMBL" id="MBB5352524.1"/>
    </source>
</evidence>
<reference evidence="1 2" key="1">
    <citation type="submission" date="2020-08" db="EMBL/GenBank/DDBJ databases">
        <title>Genomic Encyclopedia of Type Strains, Phase IV (KMG-IV): sequencing the most valuable type-strain genomes for metagenomic binning, comparative biology and taxonomic classification.</title>
        <authorList>
            <person name="Goeker M."/>
        </authorList>
    </citation>
    <scope>NUCLEOTIDE SEQUENCE [LARGE SCALE GENOMIC DNA]</scope>
    <source>
        <strain evidence="1 2">YC6886</strain>
    </source>
</reference>
<dbReference type="EMBL" id="JACHFD010000013">
    <property type="protein sequence ID" value="MBB5352524.1"/>
    <property type="molecule type" value="Genomic_DNA"/>
</dbReference>
<dbReference type="SUPFAM" id="SSF51905">
    <property type="entry name" value="FAD/NAD(P)-binding domain"/>
    <property type="match status" value="1"/>
</dbReference>
<dbReference type="InterPro" id="IPR050816">
    <property type="entry name" value="Flavin-dep_Halogenase_NPB"/>
</dbReference>
<dbReference type="AlphaFoldDB" id="A0A840VAE2"/>
<dbReference type="PANTHER" id="PTHR43747">
    <property type="entry name" value="FAD-BINDING PROTEIN"/>
    <property type="match status" value="1"/>
</dbReference>
<organism evidence="1 2">
    <name type="scientific">Haloferula luteola</name>
    <dbReference type="NCBI Taxonomy" id="595692"/>
    <lineage>
        <taxon>Bacteria</taxon>
        <taxon>Pseudomonadati</taxon>
        <taxon>Verrucomicrobiota</taxon>
        <taxon>Verrucomicrobiia</taxon>
        <taxon>Verrucomicrobiales</taxon>
        <taxon>Verrucomicrobiaceae</taxon>
        <taxon>Haloferula</taxon>
    </lineage>
</organism>
<keyword evidence="2" id="KW-1185">Reference proteome</keyword>
<sequence>MKSDPTFLVVGPAPDAALAALLMRRLLPGRPLTLLVTPGDADPIGETTTPLLWQQLATIGGIGRDDLHKIANPTWSLGFSLRWGMRGQFHRAFEAPFSSLPTGLTTPLARLADAEGLGQSTTGMALLSAGKLFPKDRRNSIRILDGICGLQLAPAPFSQLLLRACQAAGAKILNDTVVEVQCSGDSLVSLRTQDGTERRADWILDLTPRADGLRSHLPEHHWTGDHAPGHCTRAWTALRRRGSEAIRSGATLETHESGWRWRVEHREHIGIGVAFHPDFLSEDAALQLLLAKSGTPSSEARLHTWETGHHARPWVGNLIAMGDAAGWTSPLTGTRLALIVQEAHQIARILAENESQVGEASRRLYQNSCHQTLQEIQDFSALHHRFHGQQSSAWWDHAAAATSLGAHDELVALYQQGGASPVLAHALPRGQSAMGIDTWLAALVGLGVPVTHPKTIPTGELASWRSHLAAQTQMAASAVQPKVYLEAVDRDLHRRPQPQKFY</sequence>
<name>A0A840VAE2_9BACT</name>
<dbReference type="PANTHER" id="PTHR43747:SF4">
    <property type="entry name" value="FLAVIN-DEPENDENT TRYPTOPHAN HALOGENASE"/>
    <property type="match status" value="1"/>
</dbReference>
<accession>A0A840VAE2</accession>
<dbReference type="GO" id="GO:0004497">
    <property type="term" value="F:monooxygenase activity"/>
    <property type="evidence" value="ECO:0007669"/>
    <property type="project" value="InterPro"/>
</dbReference>
<dbReference type="RefSeq" id="WP_184019632.1">
    <property type="nucleotide sequence ID" value="NZ_JACHFD010000013.1"/>
</dbReference>
<keyword evidence="1" id="KW-0560">Oxidoreductase</keyword>
<dbReference type="InterPro" id="IPR006905">
    <property type="entry name" value="Flavin_halogenase"/>
</dbReference>
<dbReference type="Pfam" id="PF04820">
    <property type="entry name" value="Trp_halogenase"/>
    <property type="match status" value="1"/>
</dbReference>
<dbReference type="InterPro" id="IPR036188">
    <property type="entry name" value="FAD/NAD-bd_sf"/>
</dbReference>
<comment type="caution">
    <text evidence="1">The sequence shown here is derived from an EMBL/GenBank/DDBJ whole genome shotgun (WGS) entry which is preliminary data.</text>
</comment>